<evidence type="ECO:0000256" key="1">
    <source>
        <dbReference type="SAM" id="Coils"/>
    </source>
</evidence>
<evidence type="ECO:0000313" key="3">
    <source>
        <dbReference type="EMBL" id="TXG49921.1"/>
    </source>
</evidence>
<evidence type="ECO:0000313" key="4">
    <source>
        <dbReference type="Proteomes" id="UP000323000"/>
    </source>
</evidence>
<gene>
    <name evidence="3" type="ORF">EZV62_025796</name>
</gene>
<reference evidence="4" key="1">
    <citation type="journal article" date="2019" name="Gigascience">
        <title>De novo genome assembly of the endangered Acer yangbiense, a plant species with extremely small populations endemic to Yunnan Province, China.</title>
        <authorList>
            <person name="Yang J."/>
            <person name="Wariss H.M."/>
            <person name="Tao L."/>
            <person name="Zhang R."/>
            <person name="Yun Q."/>
            <person name="Hollingsworth P."/>
            <person name="Dao Z."/>
            <person name="Luo G."/>
            <person name="Guo H."/>
            <person name="Ma Y."/>
            <person name="Sun W."/>
        </authorList>
    </citation>
    <scope>NUCLEOTIDE SEQUENCE [LARGE SCALE GENOMIC DNA]</scope>
    <source>
        <strain evidence="4">cv. Malutang</strain>
    </source>
</reference>
<sequence>MHISSPAKKSFQWQYGLHLAVSRRHLQLEENFETLSKQLDEKVEALSQQIAGMQELLRVIGERLEISDVRLHDDIKAGVQLLKPPSLIQAFEQARFQEEFITVTTRKSESRSTFNKSTLTLLGPSQTTPSLRANTAITSSSLLGPAPPGLPPYKHLTTTEQSERRAKGVVSTDDADLEDEVKDTSPIVEISLKALTGLSPQNTMRLKGSIREHDVTILMDSGSTHNFLNPTLAKQCSCKITSTDQFKVTVGNGGVISSSGKCYNVLVNIQGFQFQLDFYLLPVSGCDIVLGAEWLQSLGAIL</sequence>
<comment type="caution">
    <text evidence="3">The sequence shown here is derived from an EMBL/GenBank/DDBJ whole genome shotgun (WGS) entry which is preliminary data.</text>
</comment>
<dbReference type="EMBL" id="VAHF01000012">
    <property type="protein sequence ID" value="TXG49921.1"/>
    <property type="molecule type" value="Genomic_DNA"/>
</dbReference>
<dbReference type="InterPro" id="IPR021109">
    <property type="entry name" value="Peptidase_aspartic_dom_sf"/>
</dbReference>
<protein>
    <submittedName>
        <fullName evidence="3">Uncharacterized protein</fullName>
    </submittedName>
</protein>
<feature type="region of interest" description="Disordered" evidence="2">
    <location>
        <begin position="140"/>
        <end position="180"/>
    </location>
</feature>
<keyword evidence="4" id="KW-1185">Reference proteome</keyword>
<dbReference type="SUPFAM" id="SSF50630">
    <property type="entry name" value="Acid proteases"/>
    <property type="match status" value="1"/>
</dbReference>
<dbReference type="OrthoDB" id="1746660at2759"/>
<dbReference type="Proteomes" id="UP000323000">
    <property type="component" value="Chromosome 12"/>
</dbReference>
<name>A0A5C7GZ96_9ROSI</name>
<organism evidence="3 4">
    <name type="scientific">Acer yangbiense</name>
    <dbReference type="NCBI Taxonomy" id="1000413"/>
    <lineage>
        <taxon>Eukaryota</taxon>
        <taxon>Viridiplantae</taxon>
        <taxon>Streptophyta</taxon>
        <taxon>Embryophyta</taxon>
        <taxon>Tracheophyta</taxon>
        <taxon>Spermatophyta</taxon>
        <taxon>Magnoliopsida</taxon>
        <taxon>eudicotyledons</taxon>
        <taxon>Gunneridae</taxon>
        <taxon>Pentapetalae</taxon>
        <taxon>rosids</taxon>
        <taxon>malvids</taxon>
        <taxon>Sapindales</taxon>
        <taxon>Sapindaceae</taxon>
        <taxon>Hippocastanoideae</taxon>
        <taxon>Acereae</taxon>
        <taxon>Acer</taxon>
    </lineage>
</organism>
<dbReference type="CDD" id="cd00303">
    <property type="entry name" value="retropepsin_like"/>
    <property type="match status" value="1"/>
</dbReference>
<feature type="coiled-coil region" evidence="1">
    <location>
        <begin position="25"/>
        <end position="56"/>
    </location>
</feature>
<dbReference type="AlphaFoldDB" id="A0A5C7GZ96"/>
<dbReference type="Gene3D" id="2.40.70.10">
    <property type="entry name" value="Acid Proteases"/>
    <property type="match status" value="1"/>
</dbReference>
<dbReference type="Pfam" id="PF08284">
    <property type="entry name" value="RVP_2"/>
    <property type="match status" value="1"/>
</dbReference>
<evidence type="ECO:0000256" key="2">
    <source>
        <dbReference type="SAM" id="MobiDB-lite"/>
    </source>
</evidence>
<accession>A0A5C7GZ96</accession>
<keyword evidence="1" id="KW-0175">Coiled coil</keyword>
<proteinExistence type="predicted"/>